<name>A0A292PYF1_9PEZI</name>
<accession>A0A292PYF1</accession>
<evidence type="ECO:0000259" key="3">
    <source>
        <dbReference type="PROSITE" id="PS50181"/>
    </source>
</evidence>
<proteinExistence type="predicted"/>
<evidence type="ECO:0000256" key="1">
    <source>
        <dbReference type="ARBA" id="ARBA00022786"/>
    </source>
</evidence>
<dbReference type="PROSITE" id="PS50181">
    <property type="entry name" value="FBOX"/>
    <property type="match status" value="1"/>
</dbReference>
<feature type="compositionally biased region" description="Basic and acidic residues" evidence="2">
    <location>
        <begin position="1"/>
        <end position="12"/>
    </location>
</feature>
<dbReference type="GO" id="GO:0005737">
    <property type="term" value="C:cytoplasm"/>
    <property type="evidence" value="ECO:0007669"/>
    <property type="project" value="TreeGrafter"/>
</dbReference>
<dbReference type="GO" id="GO:0031146">
    <property type="term" value="P:SCF-dependent proteasomal ubiquitin-dependent protein catabolic process"/>
    <property type="evidence" value="ECO:0007669"/>
    <property type="project" value="TreeGrafter"/>
</dbReference>
<dbReference type="EMBL" id="LN890987">
    <property type="protein sequence ID" value="CUS12622.1"/>
    <property type="molecule type" value="Genomic_DNA"/>
</dbReference>
<gene>
    <name evidence="4" type="ORF">GSTUAT00003234001</name>
</gene>
<dbReference type="Pfam" id="PF12937">
    <property type="entry name" value="F-box-like"/>
    <property type="match status" value="1"/>
</dbReference>
<feature type="compositionally biased region" description="Low complexity" evidence="2">
    <location>
        <begin position="24"/>
        <end position="36"/>
    </location>
</feature>
<dbReference type="SUPFAM" id="SSF81383">
    <property type="entry name" value="F-box domain"/>
    <property type="match status" value="1"/>
</dbReference>
<evidence type="ECO:0000313" key="5">
    <source>
        <dbReference type="Proteomes" id="UP001412239"/>
    </source>
</evidence>
<evidence type="ECO:0000313" key="4">
    <source>
        <dbReference type="EMBL" id="CUS12622.1"/>
    </source>
</evidence>
<dbReference type="Pfam" id="PF19270">
    <property type="entry name" value="FBO_C"/>
    <property type="match status" value="1"/>
</dbReference>
<keyword evidence="1" id="KW-0833">Ubl conjugation pathway</keyword>
<dbReference type="Proteomes" id="UP001412239">
    <property type="component" value="Unassembled WGS sequence"/>
</dbReference>
<dbReference type="GO" id="GO:0019005">
    <property type="term" value="C:SCF ubiquitin ligase complex"/>
    <property type="evidence" value="ECO:0007669"/>
    <property type="project" value="TreeGrafter"/>
</dbReference>
<dbReference type="PANTHER" id="PTHR12874">
    <property type="entry name" value="F-BOX ONLY PROTEIN 48-RELATED"/>
    <property type="match status" value="1"/>
</dbReference>
<keyword evidence="5" id="KW-1185">Reference proteome</keyword>
<dbReference type="InterPro" id="IPR001810">
    <property type="entry name" value="F-box_dom"/>
</dbReference>
<feature type="region of interest" description="Disordered" evidence="2">
    <location>
        <begin position="1"/>
        <end position="89"/>
    </location>
</feature>
<reference evidence="4" key="1">
    <citation type="submission" date="2015-10" db="EMBL/GenBank/DDBJ databases">
        <authorList>
            <person name="Regsiter A."/>
            <person name="william w."/>
        </authorList>
    </citation>
    <scope>NUCLEOTIDE SEQUENCE</scope>
    <source>
        <strain evidence="4">Montdore</strain>
    </source>
</reference>
<dbReference type="InterPro" id="IPR045464">
    <property type="entry name" value="Hrt3/FBXO9_C"/>
</dbReference>
<dbReference type="Gene3D" id="1.20.1280.50">
    <property type="match status" value="1"/>
</dbReference>
<feature type="domain" description="F-box" evidence="3">
    <location>
        <begin position="216"/>
        <end position="266"/>
    </location>
</feature>
<organism evidence="4 5">
    <name type="scientific">Tuber aestivum</name>
    <name type="common">summer truffle</name>
    <dbReference type="NCBI Taxonomy" id="59557"/>
    <lineage>
        <taxon>Eukaryota</taxon>
        <taxon>Fungi</taxon>
        <taxon>Dikarya</taxon>
        <taxon>Ascomycota</taxon>
        <taxon>Pezizomycotina</taxon>
        <taxon>Pezizomycetes</taxon>
        <taxon>Pezizales</taxon>
        <taxon>Tuberaceae</taxon>
        <taxon>Tuber</taxon>
    </lineage>
</organism>
<dbReference type="InterPro" id="IPR036047">
    <property type="entry name" value="F-box-like_dom_sf"/>
</dbReference>
<protein>
    <recommendedName>
        <fullName evidence="3">F-box domain-containing protein</fullName>
    </recommendedName>
</protein>
<dbReference type="PANTHER" id="PTHR12874:SF9">
    <property type="entry name" value="F-BOX ONLY PROTEIN 48"/>
    <property type="match status" value="1"/>
</dbReference>
<evidence type="ECO:0000256" key="2">
    <source>
        <dbReference type="SAM" id="MobiDB-lite"/>
    </source>
</evidence>
<dbReference type="AlphaFoldDB" id="A0A292PYF1"/>
<sequence length="524" mass="58656">MDKELARFRQEWQAEVSARHHQTPGSSAPQPSSSAAVNKPRQNPFASRKLSHSSSTDEGVEDESPELSAQRPLSPVAHQRTSFAGSPSRADLKRALEHYERAVAKESEGSLGESLNLYRKAFRIDHKVDSHYREKHFPRPPPSLAKNMTPLAAIISSQPLVPAPASLSSGSKEMSEFIASFAGVQIKPAPVAKLNENEAIVDEGKGKEAEEGETVFSLLAALPLELLLQVVRNLAIADIASFARLAQVCKAFAYLVITEQSIWRAVCKKTFDQMLWDWEVTVNGDTIEKPLLLEGPNGKVLQDGEYEDEEEGQEKREVPVDEKEALKYGQNWRRMFMIRPRVRFNGIYISTCNYLRTGASQSWNTPVHIVTYYRYLRFYPNGTVLSLLTTCEPAEVVHGFNKIPLIPAHLGGLPVGAVSWGKYVSKGRWRMDKDGQLDVETEAPMMDKYLFRMALKVKNVRAGGRVGGVNKLVWEGFWSRNIISDDLAEFSLKSPGFTIWEGYDQSRAIRSGIGRLDETLPLWP</sequence>